<organism evidence="1 2">
    <name type="scientific">Hominiventricola aquisgranensis</name>
    <dbReference type="NCBI Taxonomy" id="3133164"/>
    <lineage>
        <taxon>Bacteria</taxon>
        <taxon>Bacillati</taxon>
        <taxon>Bacillota</taxon>
        <taxon>Clostridia</taxon>
        <taxon>Lachnospirales</taxon>
        <taxon>Lachnospiraceae</taxon>
        <taxon>Hominiventricola</taxon>
    </lineage>
</organism>
<protein>
    <submittedName>
        <fullName evidence="1">DUF5688 family protein</fullName>
    </submittedName>
</protein>
<evidence type="ECO:0000313" key="2">
    <source>
        <dbReference type="Proteomes" id="UP001470288"/>
    </source>
</evidence>
<keyword evidence="2" id="KW-1185">Reference proteome</keyword>
<reference evidence="1 2" key="1">
    <citation type="submission" date="2024-03" db="EMBL/GenBank/DDBJ databases">
        <title>Human intestinal bacterial collection.</title>
        <authorList>
            <person name="Pauvert C."/>
            <person name="Hitch T.C.A."/>
            <person name="Clavel T."/>
        </authorList>
    </citation>
    <scope>NUCLEOTIDE SEQUENCE [LARGE SCALE GENOMIC DNA]</scope>
    <source>
        <strain evidence="1 2">CLA-AA-H78B</strain>
    </source>
</reference>
<dbReference type="Pfam" id="PF18941">
    <property type="entry name" value="DUF5688"/>
    <property type="match status" value="1"/>
</dbReference>
<evidence type="ECO:0000313" key="1">
    <source>
        <dbReference type="EMBL" id="MEQ2577810.1"/>
    </source>
</evidence>
<name>A0ABV1I067_9FIRM</name>
<dbReference type="Proteomes" id="UP001470288">
    <property type="component" value="Unassembled WGS sequence"/>
</dbReference>
<comment type="caution">
    <text evidence="1">The sequence shown here is derived from an EMBL/GenBank/DDBJ whole genome shotgun (WGS) entry which is preliminary data.</text>
</comment>
<dbReference type="EMBL" id="JBBMFC010000004">
    <property type="protein sequence ID" value="MEQ2577810.1"/>
    <property type="molecule type" value="Genomic_DNA"/>
</dbReference>
<dbReference type="RefSeq" id="WP_147357161.1">
    <property type="nucleotide sequence ID" value="NZ_JBBMFC010000004.1"/>
</dbReference>
<gene>
    <name evidence="1" type="ORF">WMO62_03000</name>
</gene>
<proteinExistence type="predicted"/>
<accession>A0ABV1I067</accession>
<sequence length="286" mass="33793">MTYEEFLSGLEKAIFVQRREEETIKRVQVLKNNGVQLDGFSCVMEGHREQPTVYVNHYFREDVTKEDLCTLAAMVLKIQRDSMLHQTGDFEMLLDYEKMKKRIYCRLISRNKNEDLLKTVPWIPWMDLAIVFYMEIPGKLIKNATALIRTAHMERWKITEDQLFERAKKNLQRRGFRMVAMTEFLGDQVECPDAEMYILNTKKPEFGAAVFVDSQVRRICARQIGGSYYILPSSIHELILLPDKVDYERKELDELVRQVNSQCVEAEDFLSDHAYYYNAQKDRIEF</sequence>
<dbReference type="InterPro" id="IPR043743">
    <property type="entry name" value="DUF5688"/>
</dbReference>